<name>A0A5C6F173_9BACT</name>
<organism evidence="2 3">
    <name type="scientific">Rubripirellula tenax</name>
    <dbReference type="NCBI Taxonomy" id="2528015"/>
    <lineage>
        <taxon>Bacteria</taxon>
        <taxon>Pseudomonadati</taxon>
        <taxon>Planctomycetota</taxon>
        <taxon>Planctomycetia</taxon>
        <taxon>Pirellulales</taxon>
        <taxon>Pirellulaceae</taxon>
        <taxon>Rubripirellula</taxon>
    </lineage>
</organism>
<accession>A0A5C6F173</accession>
<dbReference type="Proteomes" id="UP000318288">
    <property type="component" value="Unassembled WGS sequence"/>
</dbReference>
<proteinExistence type="predicted"/>
<keyword evidence="3" id="KW-1185">Reference proteome</keyword>
<evidence type="ECO:0000313" key="2">
    <source>
        <dbReference type="EMBL" id="TWU54805.1"/>
    </source>
</evidence>
<comment type="caution">
    <text evidence="2">The sequence shown here is derived from an EMBL/GenBank/DDBJ whole genome shotgun (WGS) entry which is preliminary data.</text>
</comment>
<sequence length="56" mass="6186">MMNEKRTQNIAALLIRGLSRVQKVKREQTAVETTDGEDVSTEDHAPECSMPAGGER</sequence>
<dbReference type="AlphaFoldDB" id="A0A5C6F173"/>
<reference evidence="2 3" key="1">
    <citation type="submission" date="2019-02" db="EMBL/GenBank/DDBJ databases">
        <title>Deep-cultivation of Planctomycetes and their phenomic and genomic characterization uncovers novel biology.</title>
        <authorList>
            <person name="Wiegand S."/>
            <person name="Jogler M."/>
            <person name="Boedeker C."/>
            <person name="Pinto D."/>
            <person name="Vollmers J."/>
            <person name="Rivas-Marin E."/>
            <person name="Kohn T."/>
            <person name="Peeters S.H."/>
            <person name="Heuer A."/>
            <person name="Rast P."/>
            <person name="Oberbeckmann S."/>
            <person name="Bunk B."/>
            <person name="Jeske O."/>
            <person name="Meyerdierks A."/>
            <person name="Storesund J.E."/>
            <person name="Kallscheuer N."/>
            <person name="Luecker S."/>
            <person name="Lage O.M."/>
            <person name="Pohl T."/>
            <person name="Merkel B.J."/>
            <person name="Hornburger P."/>
            <person name="Mueller R.-W."/>
            <person name="Bruemmer F."/>
            <person name="Labrenz M."/>
            <person name="Spormann A.M."/>
            <person name="Op Den Camp H."/>
            <person name="Overmann J."/>
            <person name="Amann R."/>
            <person name="Jetten M.S.M."/>
            <person name="Mascher T."/>
            <person name="Medema M.H."/>
            <person name="Devos D.P."/>
            <person name="Kaster A.-K."/>
            <person name="Ovreas L."/>
            <person name="Rohde M."/>
            <person name="Galperin M.Y."/>
            <person name="Jogler C."/>
        </authorList>
    </citation>
    <scope>NUCLEOTIDE SEQUENCE [LARGE SCALE GENOMIC DNA]</scope>
    <source>
        <strain evidence="2 3">Poly51</strain>
    </source>
</reference>
<feature type="region of interest" description="Disordered" evidence="1">
    <location>
        <begin position="24"/>
        <end position="56"/>
    </location>
</feature>
<protein>
    <submittedName>
        <fullName evidence="2">Uncharacterized protein</fullName>
    </submittedName>
</protein>
<evidence type="ECO:0000313" key="3">
    <source>
        <dbReference type="Proteomes" id="UP000318288"/>
    </source>
</evidence>
<dbReference type="RefSeq" id="WP_186775618.1">
    <property type="nucleotide sequence ID" value="NZ_SJPW01000004.1"/>
</dbReference>
<evidence type="ECO:0000256" key="1">
    <source>
        <dbReference type="SAM" id="MobiDB-lite"/>
    </source>
</evidence>
<gene>
    <name evidence="2" type="ORF">Poly51_35240</name>
</gene>
<dbReference type="EMBL" id="SJPW01000004">
    <property type="protein sequence ID" value="TWU54805.1"/>
    <property type="molecule type" value="Genomic_DNA"/>
</dbReference>